<dbReference type="OrthoDB" id="1937213at2"/>
<feature type="domain" description="Competence protein CoiA-like N-terminal" evidence="1">
    <location>
        <begin position="26"/>
        <end position="71"/>
    </location>
</feature>
<dbReference type="RefSeq" id="WP_137698819.1">
    <property type="nucleotide sequence ID" value="NZ_CP061336.1"/>
</dbReference>
<evidence type="ECO:0000313" key="2">
    <source>
        <dbReference type="EMBL" id="QNU65897.1"/>
    </source>
</evidence>
<protein>
    <recommendedName>
        <fullName evidence="1">Competence protein CoiA-like N-terminal domain-containing protein</fullName>
    </recommendedName>
</protein>
<name>A0A4U7J8H5_9FIRM</name>
<keyword evidence="3" id="KW-1185">Reference proteome</keyword>
<accession>A0A4U7J8H5</accession>
<reference evidence="2 3" key="1">
    <citation type="submission" date="2020-09" db="EMBL/GenBank/DDBJ databases">
        <title>Characterization and genome sequencing of Ruminiclostridium sp. nov. MA18.</title>
        <authorList>
            <person name="Rettenmaier R."/>
            <person name="Kowollik M.-L."/>
            <person name="Liebl W."/>
            <person name="Zverlov V."/>
        </authorList>
    </citation>
    <scope>NUCLEOTIDE SEQUENCE [LARGE SCALE GENOMIC DNA]</scope>
    <source>
        <strain evidence="2 3">MA18</strain>
    </source>
</reference>
<proteinExistence type="predicted"/>
<evidence type="ECO:0000313" key="3">
    <source>
        <dbReference type="Proteomes" id="UP000306409"/>
    </source>
</evidence>
<sequence>MLKCIIEGVDFIASDLKDEYGVYKSIEREEIRLKGYSNALICPCCKKPVRLGAGNIREPYFAHKDKKECIYSREFSEDIQKIKLKLYTILKANFNGNVAIDYFHDDKLFSSILLQKDNKKLAIEFFKISQIRRIKSKIESYQNIGNRFLAVIIDNPSTVSTYNKSSLEYYASDNNPNGIVVYASNNEFELHKFIRPSSKYQTRLKRSFDIDLFNVSIDGIFDVKFDEDSDYKMNSESEIISEQIPDNYSCKYEKDEAELITTDIPYISKQKITTKQNITYNQINSIKQKKKKRTFDIIYSVPFDLTLSCFIYKVRSYCYNIRNNIAVNDNKFKLMALIQNHFDYPNYIKALKDCANREGLDYVLIVIEKCEIKAKQIYQNIE</sequence>
<evidence type="ECO:0000259" key="1">
    <source>
        <dbReference type="Pfam" id="PF25164"/>
    </source>
</evidence>
<organism evidence="2 3">
    <name type="scientific">Ruminiclostridium herbifermentans</name>
    <dbReference type="NCBI Taxonomy" id="2488810"/>
    <lineage>
        <taxon>Bacteria</taxon>
        <taxon>Bacillati</taxon>
        <taxon>Bacillota</taxon>
        <taxon>Clostridia</taxon>
        <taxon>Eubacteriales</taxon>
        <taxon>Oscillospiraceae</taxon>
        <taxon>Ruminiclostridium</taxon>
    </lineage>
</organism>
<dbReference type="Pfam" id="PF25164">
    <property type="entry name" value="CoiA_N"/>
    <property type="match status" value="1"/>
</dbReference>
<dbReference type="InterPro" id="IPR057253">
    <property type="entry name" value="CoiA-like_N"/>
</dbReference>
<dbReference type="KEGG" id="rher:EHE19_013485"/>
<dbReference type="EMBL" id="CP061336">
    <property type="protein sequence ID" value="QNU65897.1"/>
    <property type="molecule type" value="Genomic_DNA"/>
</dbReference>
<dbReference type="AlphaFoldDB" id="A0A4U7J8H5"/>
<gene>
    <name evidence="2" type="ORF">EHE19_013485</name>
</gene>
<dbReference type="Proteomes" id="UP000306409">
    <property type="component" value="Chromosome"/>
</dbReference>